<keyword evidence="2" id="KW-1185">Reference proteome</keyword>
<dbReference type="Proteomes" id="UP000502756">
    <property type="component" value="Chromosome"/>
</dbReference>
<dbReference type="EMBL" id="CP053435">
    <property type="protein sequence ID" value="QJW91757.1"/>
    <property type="molecule type" value="Genomic_DNA"/>
</dbReference>
<protein>
    <submittedName>
        <fullName evidence="1">Uncharacterized protein</fullName>
    </submittedName>
</protein>
<name>A0A6M5YCD4_9BACT</name>
<dbReference type="AlphaFoldDB" id="A0A6M5YCD4"/>
<gene>
    <name evidence="1" type="ORF">HNV11_21425</name>
</gene>
<reference evidence="1 2" key="1">
    <citation type="submission" date="2020-05" db="EMBL/GenBank/DDBJ databases">
        <title>Genome sequencing of Spirosoma sp. TS118.</title>
        <authorList>
            <person name="Lee J.-H."/>
            <person name="Jeong S."/>
            <person name="Zhao L."/>
            <person name="Jung J.-H."/>
            <person name="Kim M.-K."/>
            <person name="Lim S."/>
        </authorList>
    </citation>
    <scope>NUCLEOTIDE SEQUENCE [LARGE SCALE GENOMIC DNA]</scope>
    <source>
        <strain evidence="1 2">TS118</strain>
    </source>
</reference>
<accession>A0A6M5YCD4</accession>
<proteinExistence type="predicted"/>
<dbReference type="KEGG" id="stae:HNV11_21425"/>
<dbReference type="RefSeq" id="WP_171741612.1">
    <property type="nucleotide sequence ID" value="NZ_CP053435.1"/>
</dbReference>
<organism evidence="1 2">
    <name type="scientific">Spirosoma taeanense</name>
    <dbReference type="NCBI Taxonomy" id="2735870"/>
    <lineage>
        <taxon>Bacteria</taxon>
        <taxon>Pseudomonadati</taxon>
        <taxon>Bacteroidota</taxon>
        <taxon>Cytophagia</taxon>
        <taxon>Cytophagales</taxon>
        <taxon>Cytophagaceae</taxon>
        <taxon>Spirosoma</taxon>
    </lineage>
</organism>
<sequence>MPRLLNAQTLQDLGFNWEDSMDGAVSIWTRDGWVVEQRTRAKDGGPDEFYFLPEGGIKFQVVTVKYLNYMLGRG</sequence>
<evidence type="ECO:0000313" key="1">
    <source>
        <dbReference type="EMBL" id="QJW91757.1"/>
    </source>
</evidence>
<evidence type="ECO:0000313" key="2">
    <source>
        <dbReference type="Proteomes" id="UP000502756"/>
    </source>
</evidence>